<keyword evidence="1" id="KW-0812">Transmembrane</keyword>
<keyword evidence="1" id="KW-0472">Membrane</keyword>
<evidence type="ECO:0000313" key="2">
    <source>
        <dbReference type="EMBL" id="SEF26682.1"/>
    </source>
</evidence>
<dbReference type="Proteomes" id="UP000198878">
    <property type="component" value="Unassembled WGS sequence"/>
</dbReference>
<evidence type="ECO:0000256" key="1">
    <source>
        <dbReference type="SAM" id="Phobius"/>
    </source>
</evidence>
<gene>
    <name evidence="2" type="ORF">SAMN05421837_103444</name>
</gene>
<keyword evidence="3" id="KW-1185">Reference proteome</keyword>
<dbReference type="AlphaFoldDB" id="A0A1H5QKJ3"/>
<evidence type="ECO:0008006" key="4">
    <source>
        <dbReference type="Google" id="ProtNLM"/>
    </source>
</evidence>
<feature type="transmembrane region" description="Helical" evidence="1">
    <location>
        <begin position="62"/>
        <end position="82"/>
    </location>
</feature>
<name>A0A1H5QKJ3_9PSEU</name>
<keyword evidence="1" id="KW-1133">Transmembrane helix</keyword>
<evidence type="ECO:0000313" key="3">
    <source>
        <dbReference type="Proteomes" id="UP000198878"/>
    </source>
</evidence>
<proteinExistence type="predicted"/>
<accession>A0A1H5QKJ3</accession>
<dbReference type="STRING" id="218821.SAMN05421837_103444"/>
<sequence>MRGFATVHAVAIFGQPVFAGRYLTGDYAMLAVHRFGADLVFAIGLAQLAPTALLWWRGGPRWPFWASLLLVAGETAQYFAGLAGALDLHVPLGVALVTLAVVVLIGIWR</sequence>
<feature type="transmembrane region" description="Helical" evidence="1">
    <location>
        <begin position="88"/>
        <end position="108"/>
    </location>
</feature>
<feature type="transmembrane region" description="Helical" evidence="1">
    <location>
        <begin position="35"/>
        <end position="55"/>
    </location>
</feature>
<dbReference type="EMBL" id="FNUJ01000003">
    <property type="protein sequence ID" value="SEF26682.1"/>
    <property type="molecule type" value="Genomic_DNA"/>
</dbReference>
<reference evidence="3" key="1">
    <citation type="submission" date="2016-10" db="EMBL/GenBank/DDBJ databases">
        <authorList>
            <person name="Varghese N."/>
            <person name="Submissions S."/>
        </authorList>
    </citation>
    <scope>NUCLEOTIDE SEQUENCE [LARGE SCALE GENOMIC DNA]</scope>
    <source>
        <strain evidence="3">DSM 44654</strain>
    </source>
</reference>
<protein>
    <recommendedName>
        <fullName evidence="4">Low temperature requirement A protein (LtrA)</fullName>
    </recommendedName>
</protein>
<organism evidence="2 3">
    <name type="scientific">Amycolatopsis pretoriensis</name>
    <dbReference type="NCBI Taxonomy" id="218821"/>
    <lineage>
        <taxon>Bacteria</taxon>
        <taxon>Bacillati</taxon>
        <taxon>Actinomycetota</taxon>
        <taxon>Actinomycetes</taxon>
        <taxon>Pseudonocardiales</taxon>
        <taxon>Pseudonocardiaceae</taxon>
        <taxon>Amycolatopsis</taxon>
    </lineage>
</organism>